<dbReference type="RefSeq" id="WP_161339585.1">
    <property type="nucleotide sequence ID" value="NZ_JBHSDG010000003.1"/>
</dbReference>
<sequence length="124" mass="13283">MARILLAEDDDNLRPFLARSLENAGHEVLAFSDGEDALPAFGSGQIDILISDLVMPGMNGIELARHARKLEPDIPVIFITGFSAVAMEALDTVDGVSKVLSKPFHLNSLVDAVRNALDDRAISG</sequence>
<dbReference type="InterPro" id="IPR011006">
    <property type="entry name" value="CheY-like_superfamily"/>
</dbReference>
<keyword evidence="1 2" id="KW-0597">Phosphoprotein</keyword>
<proteinExistence type="predicted"/>
<feature type="modified residue" description="4-aspartylphosphate" evidence="2">
    <location>
        <position position="52"/>
    </location>
</feature>
<dbReference type="PROSITE" id="PS50110">
    <property type="entry name" value="RESPONSE_REGULATORY"/>
    <property type="match status" value="1"/>
</dbReference>
<evidence type="ECO:0000256" key="2">
    <source>
        <dbReference type="PROSITE-ProRule" id="PRU00169"/>
    </source>
</evidence>
<evidence type="ECO:0000313" key="5">
    <source>
        <dbReference type="Proteomes" id="UP000445696"/>
    </source>
</evidence>
<dbReference type="InterPro" id="IPR001789">
    <property type="entry name" value="Sig_transdc_resp-reg_receiver"/>
</dbReference>
<evidence type="ECO:0000256" key="1">
    <source>
        <dbReference type="ARBA" id="ARBA00022553"/>
    </source>
</evidence>
<dbReference type="SMART" id="SM00448">
    <property type="entry name" value="REC"/>
    <property type="match status" value="1"/>
</dbReference>
<dbReference type="PANTHER" id="PTHR44591:SF21">
    <property type="entry name" value="TWO-COMPONENT RESPONSE REGULATOR"/>
    <property type="match status" value="1"/>
</dbReference>
<feature type="domain" description="Response regulatory" evidence="3">
    <location>
        <begin position="3"/>
        <end position="117"/>
    </location>
</feature>
<dbReference type="EMBL" id="WTVA01000014">
    <property type="protein sequence ID" value="MZR23113.1"/>
    <property type="molecule type" value="Genomic_DNA"/>
</dbReference>
<evidence type="ECO:0000259" key="3">
    <source>
        <dbReference type="PROSITE" id="PS50110"/>
    </source>
</evidence>
<dbReference type="GO" id="GO:0000160">
    <property type="term" value="P:phosphorelay signal transduction system"/>
    <property type="evidence" value="ECO:0007669"/>
    <property type="project" value="InterPro"/>
</dbReference>
<dbReference type="PANTHER" id="PTHR44591">
    <property type="entry name" value="STRESS RESPONSE REGULATOR PROTEIN 1"/>
    <property type="match status" value="1"/>
</dbReference>
<dbReference type="Proteomes" id="UP000445696">
    <property type="component" value="Unassembled WGS sequence"/>
</dbReference>
<dbReference type="OrthoDB" id="9802155at2"/>
<dbReference type="SUPFAM" id="SSF52172">
    <property type="entry name" value="CheY-like"/>
    <property type="match status" value="1"/>
</dbReference>
<dbReference type="Gene3D" id="3.40.50.2300">
    <property type="match status" value="1"/>
</dbReference>
<accession>A0A845MGF1</accession>
<gene>
    <name evidence="4" type="ORF">GQF03_12325</name>
</gene>
<organism evidence="4 5">
    <name type="scientific">Sneathiella chungangensis</name>
    <dbReference type="NCBI Taxonomy" id="1418234"/>
    <lineage>
        <taxon>Bacteria</taxon>
        <taxon>Pseudomonadati</taxon>
        <taxon>Pseudomonadota</taxon>
        <taxon>Alphaproteobacteria</taxon>
        <taxon>Sneathiellales</taxon>
        <taxon>Sneathiellaceae</taxon>
        <taxon>Sneathiella</taxon>
    </lineage>
</organism>
<name>A0A845MGF1_9PROT</name>
<keyword evidence="5" id="KW-1185">Reference proteome</keyword>
<comment type="caution">
    <text evidence="4">The sequence shown here is derived from an EMBL/GenBank/DDBJ whole genome shotgun (WGS) entry which is preliminary data.</text>
</comment>
<reference evidence="4 5" key="1">
    <citation type="journal article" date="2014" name="Int. J. Syst. Evol. Microbiol.">
        <title>Sneathiella chungangensis sp. nov., isolated from a marine sand, and emended description of the genus Sneathiella.</title>
        <authorList>
            <person name="Siamphan C."/>
            <person name="Kim H."/>
            <person name="Lee J.S."/>
            <person name="Kim W."/>
        </authorList>
    </citation>
    <scope>NUCLEOTIDE SEQUENCE [LARGE SCALE GENOMIC DNA]</scope>
    <source>
        <strain evidence="4 5">KCTC 32476</strain>
    </source>
</reference>
<dbReference type="AlphaFoldDB" id="A0A845MGF1"/>
<dbReference type="Pfam" id="PF00072">
    <property type="entry name" value="Response_reg"/>
    <property type="match status" value="1"/>
</dbReference>
<protein>
    <submittedName>
        <fullName evidence="4">Response regulator</fullName>
    </submittedName>
</protein>
<evidence type="ECO:0000313" key="4">
    <source>
        <dbReference type="EMBL" id="MZR23113.1"/>
    </source>
</evidence>
<dbReference type="InterPro" id="IPR050595">
    <property type="entry name" value="Bact_response_regulator"/>
</dbReference>